<feature type="coiled-coil region" evidence="1">
    <location>
        <begin position="30"/>
        <end position="78"/>
    </location>
</feature>
<evidence type="ECO:0000313" key="3">
    <source>
        <dbReference type="Proteomes" id="UP000654075"/>
    </source>
</evidence>
<sequence>ELQFLHRTRSEEEASLQAALDMSSQIRDSLHHFEEHMAKLEAERRELLREVELEREALRAEERQTAELRIRLHATRQDLAATIAHRHEVAAKEQQIRDMNAPVVHSSVQHGEHLWASTISRPRVGQGPAEAKKAAAPAAGGIFAAQRRYDGVDF</sequence>
<keyword evidence="1" id="KW-0175">Coiled coil</keyword>
<keyword evidence="3" id="KW-1185">Reference proteome</keyword>
<evidence type="ECO:0000256" key="1">
    <source>
        <dbReference type="SAM" id="Coils"/>
    </source>
</evidence>
<evidence type="ECO:0000313" key="2">
    <source>
        <dbReference type="EMBL" id="CAE8625503.1"/>
    </source>
</evidence>
<name>A0A813GK75_POLGL</name>
<gene>
    <name evidence="2" type="ORF">PGLA1383_LOCUS42499</name>
</gene>
<organism evidence="2 3">
    <name type="scientific">Polarella glacialis</name>
    <name type="common">Dinoflagellate</name>
    <dbReference type="NCBI Taxonomy" id="89957"/>
    <lineage>
        <taxon>Eukaryota</taxon>
        <taxon>Sar</taxon>
        <taxon>Alveolata</taxon>
        <taxon>Dinophyceae</taxon>
        <taxon>Suessiales</taxon>
        <taxon>Suessiaceae</taxon>
        <taxon>Polarella</taxon>
    </lineage>
</organism>
<dbReference type="EMBL" id="CAJNNV010028696">
    <property type="protein sequence ID" value="CAE8625503.1"/>
    <property type="molecule type" value="Genomic_DNA"/>
</dbReference>
<dbReference type="Proteomes" id="UP000654075">
    <property type="component" value="Unassembled WGS sequence"/>
</dbReference>
<proteinExistence type="predicted"/>
<dbReference type="AlphaFoldDB" id="A0A813GK75"/>
<comment type="caution">
    <text evidence="2">The sequence shown here is derived from an EMBL/GenBank/DDBJ whole genome shotgun (WGS) entry which is preliminary data.</text>
</comment>
<feature type="non-terminal residue" evidence="2">
    <location>
        <position position="1"/>
    </location>
</feature>
<protein>
    <submittedName>
        <fullName evidence="2">Uncharacterized protein</fullName>
    </submittedName>
</protein>
<reference evidence="2" key="1">
    <citation type="submission" date="2021-02" db="EMBL/GenBank/DDBJ databases">
        <authorList>
            <person name="Dougan E. K."/>
            <person name="Rhodes N."/>
            <person name="Thang M."/>
            <person name="Chan C."/>
        </authorList>
    </citation>
    <scope>NUCLEOTIDE SEQUENCE</scope>
</reference>
<accession>A0A813GK75</accession>